<evidence type="ECO:0000313" key="3">
    <source>
        <dbReference type="EMBL" id="SUB75150.1"/>
    </source>
</evidence>
<organism evidence="3 4">
    <name type="scientific">Peptoniphilus indolicus</name>
    <dbReference type="NCBI Taxonomy" id="33030"/>
    <lineage>
        <taxon>Bacteria</taxon>
        <taxon>Bacillati</taxon>
        <taxon>Bacillota</taxon>
        <taxon>Tissierellia</taxon>
        <taxon>Tissierellales</taxon>
        <taxon>Peptoniphilaceae</taxon>
        <taxon>Peptoniphilus</taxon>
    </lineage>
</organism>
<dbReference type="Proteomes" id="UP000254777">
    <property type="component" value="Unassembled WGS sequence"/>
</dbReference>
<dbReference type="CDD" id="cd04301">
    <property type="entry name" value="NAT_SF"/>
    <property type="match status" value="1"/>
</dbReference>
<proteinExistence type="inferred from homology"/>
<feature type="domain" description="N-acetyltransferase" evidence="2">
    <location>
        <begin position="6"/>
        <end position="143"/>
    </location>
</feature>
<dbReference type="PROSITE" id="PS51186">
    <property type="entry name" value="GNAT"/>
    <property type="match status" value="1"/>
</dbReference>
<accession>A0A379DBH8</accession>
<gene>
    <name evidence="3" type="primary">yjaB</name>
    <name evidence="3" type="ORF">NCTC11088_00936</name>
</gene>
<dbReference type="RefSeq" id="WP_004820452.1">
    <property type="nucleotide sequence ID" value="NZ_UGTH01000001.1"/>
</dbReference>
<comment type="function">
    <text evidence="1">Acetylates the N-terminal alanine of ribosomal protein bS18.</text>
</comment>
<name>A0A379DBH8_9FIRM</name>
<evidence type="ECO:0000313" key="4">
    <source>
        <dbReference type="Proteomes" id="UP000254777"/>
    </source>
</evidence>
<comment type="similarity">
    <text evidence="1">Belongs to the acetyltransferase family. RimI subfamily.</text>
</comment>
<protein>
    <recommendedName>
        <fullName evidence="1">[Ribosomal protein bS18]-alanine N-acetyltransferase</fullName>
        <ecNumber evidence="1">2.3.1.266</ecNumber>
    </recommendedName>
</protein>
<dbReference type="InterPro" id="IPR016181">
    <property type="entry name" value="Acyl_CoA_acyltransferase"/>
</dbReference>
<keyword evidence="3" id="KW-0012">Acyltransferase</keyword>
<comment type="subcellular location">
    <subcellularLocation>
        <location evidence="1">Cytoplasm</location>
    </subcellularLocation>
</comment>
<dbReference type="GO" id="GO:0005737">
    <property type="term" value="C:cytoplasm"/>
    <property type="evidence" value="ECO:0007669"/>
    <property type="project" value="UniProtKB-SubCell"/>
</dbReference>
<dbReference type="NCBIfam" id="TIGR01575">
    <property type="entry name" value="rimI"/>
    <property type="match status" value="1"/>
</dbReference>
<dbReference type="InterPro" id="IPR006464">
    <property type="entry name" value="AcTrfase_RimI/Ard1"/>
</dbReference>
<keyword evidence="1" id="KW-0963">Cytoplasm</keyword>
<keyword evidence="3" id="KW-0808">Transferase</keyword>
<dbReference type="Gene3D" id="3.40.630.30">
    <property type="match status" value="1"/>
</dbReference>
<dbReference type="GO" id="GO:0008999">
    <property type="term" value="F:protein-N-terminal-alanine acetyltransferase activity"/>
    <property type="evidence" value="ECO:0007669"/>
    <property type="project" value="UniProtKB-EC"/>
</dbReference>
<dbReference type="SUPFAM" id="SSF55729">
    <property type="entry name" value="Acyl-CoA N-acyltransferases (Nat)"/>
    <property type="match status" value="1"/>
</dbReference>
<dbReference type="AlphaFoldDB" id="A0A379DBH8"/>
<evidence type="ECO:0000259" key="2">
    <source>
        <dbReference type="PROSITE" id="PS51186"/>
    </source>
</evidence>
<reference evidence="3 4" key="1">
    <citation type="submission" date="2018-06" db="EMBL/GenBank/DDBJ databases">
        <authorList>
            <consortium name="Pathogen Informatics"/>
            <person name="Doyle S."/>
        </authorList>
    </citation>
    <scope>NUCLEOTIDE SEQUENCE [LARGE SCALE GENOMIC DNA]</scope>
    <source>
        <strain evidence="3 4">NCTC11088</strain>
    </source>
</reference>
<dbReference type="Pfam" id="PF00583">
    <property type="entry name" value="Acetyltransf_1"/>
    <property type="match status" value="1"/>
</dbReference>
<comment type="catalytic activity">
    <reaction evidence="1">
        <text>N-terminal L-alanyl-[ribosomal protein bS18] + acetyl-CoA = N-terminal N(alpha)-acetyl-L-alanyl-[ribosomal protein bS18] + CoA + H(+)</text>
        <dbReference type="Rhea" id="RHEA:43756"/>
        <dbReference type="Rhea" id="RHEA-COMP:10676"/>
        <dbReference type="Rhea" id="RHEA-COMP:10677"/>
        <dbReference type="ChEBI" id="CHEBI:15378"/>
        <dbReference type="ChEBI" id="CHEBI:57287"/>
        <dbReference type="ChEBI" id="CHEBI:57288"/>
        <dbReference type="ChEBI" id="CHEBI:64718"/>
        <dbReference type="ChEBI" id="CHEBI:83683"/>
        <dbReference type="EC" id="2.3.1.266"/>
    </reaction>
</comment>
<dbReference type="EMBL" id="UGTH01000001">
    <property type="protein sequence ID" value="SUB75150.1"/>
    <property type="molecule type" value="Genomic_DNA"/>
</dbReference>
<dbReference type="InterPro" id="IPR050276">
    <property type="entry name" value="MshD_Acetyltransferase"/>
</dbReference>
<dbReference type="EC" id="2.3.1.266" evidence="1"/>
<dbReference type="PANTHER" id="PTHR43617">
    <property type="entry name" value="L-AMINO ACID N-ACETYLTRANSFERASE"/>
    <property type="match status" value="1"/>
</dbReference>
<evidence type="ECO:0000256" key="1">
    <source>
        <dbReference type="RuleBase" id="RU363094"/>
    </source>
</evidence>
<dbReference type="InterPro" id="IPR000182">
    <property type="entry name" value="GNAT_dom"/>
</dbReference>
<sequence>MKEMDIKIRRAEFSDLDGIHKVEEESFTDPWSKSLIKIALTDSLTEVWVVEIDKIVGFMICSKLFEASLDNIAILRDYRGHGLGVKLLEKLIDFAEEKDITLEVEHDNEVAKRIYQKLGFKIEGMRENYYGKGRHAYIMWRRR</sequence>